<gene>
    <name evidence="1" type="ORF">PSEMO_55820</name>
</gene>
<dbReference type="NCBIfam" id="TIGR01634">
    <property type="entry name" value="tail_P2_I"/>
    <property type="match status" value="1"/>
</dbReference>
<dbReference type="InterPro" id="IPR006521">
    <property type="entry name" value="Tail_protein_I"/>
</dbReference>
<reference evidence="1 2" key="1">
    <citation type="submission" date="2016-10" db="EMBL/GenBank/DDBJ databases">
        <title>Genome Sequence of Pseudomonas putida GM4FR.</title>
        <authorList>
            <person name="Poehlein A."/>
            <person name="Wemheuer F."/>
            <person name="Hollensteiner J."/>
            <person name="Wemheuer B."/>
        </authorList>
    </citation>
    <scope>NUCLEOTIDE SEQUENCE [LARGE SCALE GENOMIC DNA]</scope>
    <source>
        <strain evidence="1 2">GM4FR</strain>
    </source>
</reference>
<accession>A0A1Q9QWT1</accession>
<dbReference type="OrthoDB" id="90759at2"/>
<dbReference type="AlphaFoldDB" id="A0A1Q9QWT1"/>
<sequence length="201" mass="22194">MTSLLPLNSTLLERALEDASAEVTEIPLRTLYNPDTCPAHLLHQLALSWSVDRWDENWSESVKRAVIRGSFGVHARKGTLGALRRVVEPFGYLIEVAEWFNTVPQGVPGTFALKIGVSESGISEETYDELTALIDDARPVSRHLIGLAITLDSKGYLRTAIGLSEGDAIDIYPPALRDIEVRGNHGFIGRDHQIETLDVYS</sequence>
<evidence type="ECO:0000313" key="2">
    <source>
        <dbReference type="Proteomes" id="UP000186736"/>
    </source>
</evidence>
<protein>
    <recommendedName>
        <fullName evidence="3">Phage tail protein I</fullName>
    </recommendedName>
</protein>
<name>A0A1Q9QWT1_PSEPU</name>
<dbReference type="EMBL" id="MKZO01000067">
    <property type="protein sequence ID" value="OLS59611.1"/>
    <property type="molecule type" value="Genomic_DNA"/>
</dbReference>
<proteinExistence type="predicted"/>
<comment type="caution">
    <text evidence="1">The sequence shown here is derived from an EMBL/GenBank/DDBJ whole genome shotgun (WGS) entry which is preliminary data.</text>
</comment>
<evidence type="ECO:0000313" key="1">
    <source>
        <dbReference type="EMBL" id="OLS59611.1"/>
    </source>
</evidence>
<organism evidence="1 2">
    <name type="scientific">Pseudomonas putida</name>
    <name type="common">Arthrobacter siderocapsulatus</name>
    <dbReference type="NCBI Taxonomy" id="303"/>
    <lineage>
        <taxon>Bacteria</taxon>
        <taxon>Pseudomonadati</taxon>
        <taxon>Pseudomonadota</taxon>
        <taxon>Gammaproteobacteria</taxon>
        <taxon>Pseudomonadales</taxon>
        <taxon>Pseudomonadaceae</taxon>
        <taxon>Pseudomonas</taxon>
    </lineage>
</organism>
<evidence type="ECO:0008006" key="3">
    <source>
        <dbReference type="Google" id="ProtNLM"/>
    </source>
</evidence>
<dbReference type="Pfam" id="PF09684">
    <property type="entry name" value="Tail_P2_I"/>
    <property type="match status" value="1"/>
</dbReference>
<dbReference type="Proteomes" id="UP000186736">
    <property type="component" value="Unassembled WGS sequence"/>
</dbReference>
<dbReference type="RefSeq" id="WP_075806181.1">
    <property type="nucleotide sequence ID" value="NZ_MKZO01000067.1"/>
</dbReference>